<evidence type="ECO:0000313" key="2">
    <source>
        <dbReference type="Proteomes" id="UP000694700"/>
    </source>
</evidence>
<name>A0A8C1SQN0_CYPCA</name>
<dbReference type="AlphaFoldDB" id="A0A8C1SQN0"/>
<dbReference type="GO" id="GO:0000381">
    <property type="term" value="P:regulation of alternative mRNA splicing, via spliceosome"/>
    <property type="evidence" value="ECO:0007669"/>
    <property type="project" value="TreeGrafter"/>
</dbReference>
<dbReference type="InterPro" id="IPR052768">
    <property type="entry name" value="RBM25"/>
</dbReference>
<protein>
    <submittedName>
        <fullName evidence="1">Uncharacterized protein</fullName>
    </submittedName>
</protein>
<accession>A0A8C1SQN0</accession>
<evidence type="ECO:0000313" key="1">
    <source>
        <dbReference type="Ensembl" id="ENSCCRP00015010756.1"/>
    </source>
</evidence>
<dbReference type="Ensembl" id="ENSCCRT00015011158.1">
    <property type="protein sequence ID" value="ENSCCRP00015010756.1"/>
    <property type="gene ID" value="ENSCCRG00015005089.1"/>
</dbReference>
<dbReference type="GO" id="GO:0005681">
    <property type="term" value="C:spliceosomal complex"/>
    <property type="evidence" value="ECO:0007669"/>
    <property type="project" value="TreeGrafter"/>
</dbReference>
<sequence>MHYLGAKKESQLDVWCVSADMSFPPHLNQIAQLPPGISPSQFAGFPTTVPTGNLTPIIPVAVGMMPPSPAVCQETAETFVLVSLVCLKINPVNEKHFLEYFLENQVLQCPTTTVFVGNISEKASDMLVRQMLAVSVGNLFNNFCLHSIIKSIRHVTFIELVLSRIKILSSFTHSYVIEHIKNGKQKFSLTCMTQN</sequence>
<dbReference type="PANTHER" id="PTHR18806:SF4">
    <property type="entry name" value="RNA-BINDING PROTEIN 25"/>
    <property type="match status" value="1"/>
</dbReference>
<dbReference type="Proteomes" id="UP000694700">
    <property type="component" value="Unplaced"/>
</dbReference>
<reference evidence="1" key="1">
    <citation type="submission" date="2025-08" db="UniProtKB">
        <authorList>
            <consortium name="Ensembl"/>
        </authorList>
    </citation>
    <scope>IDENTIFICATION</scope>
</reference>
<organism evidence="1 2">
    <name type="scientific">Cyprinus carpio</name>
    <name type="common">Common carp</name>
    <dbReference type="NCBI Taxonomy" id="7962"/>
    <lineage>
        <taxon>Eukaryota</taxon>
        <taxon>Metazoa</taxon>
        <taxon>Chordata</taxon>
        <taxon>Craniata</taxon>
        <taxon>Vertebrata</taxon>
        <taxon>Euteleostomi</taxon>
        <taxon>Actinopterygii</taxon>
        <taxon>Neopterygii</taxon>
        <taxon>Teleostei</taxon>
        <taxon>Ostariophysi</taxon>
        <taxon>Cypriniformes</taxon>
        <taxon>Cyprinidae</taxon>
        <taxon>Cyprininae</taxon>
        <taxon>Cyprinus</taxon>
    </lineage>
</organism>
<proteinExistence type="predicted"/>
<dbReference type="PANTHER" id="PTHR18806">
    <property type="entry name" value="RBM25 PROTEIN"/>
    <property type="match status" value="1"/>
</dbReference>
<dbReference type="GO" id="GO:0003729">
    <property type="term" value="F:mRNA binding"/>
    <property type="evidence" value="ECO:0007669"/>
    <property type="project" value="TreeGrafter"/>
</dbReference>